<gene>
    <name evidence="3" type="ORF">B1806_09070</name>
</gene>
<feature type="region of interest" description="Disordered" evidence="1">
    <location>
        <begin position="50"/>
        <end position="137"/>
    </location>
</feature>
<sequence length="368" mass="39250">MSTHAIIRRRTRLTSLWVLCATALTAPAFAQQVPASSASTAMPEMDMGSMPGMDISHGKHGAPPAKPAAPARATSAQPAATSSSMGSMSGMDMGAMSGMDTGSTSGMPGMKTSHGQRGAPTASSTSTPAAPALPPGPADPAAYLAKLEAMPMTGMDMADDQRFGKVLINQLEATRADGITGQAWDAQAWYGGDRNRLLLRSEGARSAGHVQEGDIEALWSHAIATFWDSTLGVRHDFGNGPGRNWAAFGVQGLAPYWFDIEVTGYAGSGGRTAARFKAEYELLITQRLILQPEFEANLYGKPDPVWRLGSGLSDASLGLRLRYEIRREFAPYIGLVWQRVFGGTADLRRAEGKSVFDRQIVAGVRIWF</sequence>
<accession>A0A4S3KNF1</accession>
<evidence type="ECO:0000313" key="3">
    <source>
        <dbReference type="EMBL" id="THD10366.1"/>
    </source>
</evidence>
<dbReference type="GO" id="GO:0006878">
    <property type="term" value="P:intracellular copper ion homeostasis"/>
    <property type="evidence" value="ECO:0007669"/>
    <property type="project" value="InterPro"/>
</dbReference>
<dbReference type="InterPro" id="IPR007939">
    <property type="entry name" value="Cu-R_B_prcur"/>
</dbReference>
<organism evidence="3 4">
    <name type="scientific">Metallibacterium scheffleri</name>
    <dbReference type="NCBI Taxonomy" id="993689"/>
    <lineage>
        <taxon>Bacteria</taxon>
        <taxon>Pseudomonadati</taxon>
        <taxon>Pseudomonadota</taxon>
        <taxon>Gammaproteobacteria</taxon>
        <taxon>Lysobacterales</taxon>
        <taxon>Rhodanobacteraceae</taxon>
        <taxon>Metallibacterium</taxon>
    </lineage>
</organism>
<keyword evidence="4" id="KW-1185">Reference proteome</keyword>
<comment type="caution">
    <text evidence="3">The sequence shown here is derived from an EMBL/GenBank/DDBJ whole genome shotgun (WGS) entry which is preliminary data.</text>
</comment>
<dbReference type="GO" id="GO:0005507">
    <property type="term" value="F:copper ion binding"/>
    <property type="evidence" value="ECO:0007669"/>
    <property type="project" value="InterPro"/>
</dbReference>
<dbReference type="RefSeq" id="WP_081128885.1">
    <property type="nucleotide sequence ID" value="NZ_DAHXOC010000042.1"/>
</dbReference>
<evidence type="ECO:0000256" key="2">
    <source>
        <dbReference type="SAM" id="SignalP"/>
    </source>
</evidence>
<feature type="compositionally biased region" description="Low complexity" evidence="1">
    <location>
        <begin position="68"/>
        <end position="110"/>
    </location>
</feature>
<feature type="chain" id="PRO_5020375927" description="Copper resistance protein CopB" evidence="2">
    <location>
        <begin position="31"/>
        <end position="368"/>
    </location>
</feature>
<dbReference type="Pfam" id="PF05275">
    <property type="entry name" value="CopB"/>
    <property type="match status" value="1"/>
</dbReference>
<feature type="signal peptide" evidence="2">
    <location>
        <begin position="1"/>
        <end position="30"/>
    </location>
</feature>
<dbReference type="EMBL" id="MWQO01000029">
    <property type="protein sequence ID" value="THD10366.1"/>
    <property type="molecule type" value="Genomic_DNA"/>
</dbReference>
<dbReference type="AlphaFoldDB" id="A0A4S3KNF1"/>
<reference evidence="3 4" key="1">
    <citation type="submission" date="2017-02" db="EMBL/GenBank/DDBJ databases">
        <title>Whole genome sequencing of Metallibacterium scheffleri DSM 24874 (T).</title>
        <authorList>
            <person name="Kumar S."/>
            <person name="Patil P."/>
            <person name="Patil P.B."/>
        </authorList>
    </citation>
    <scope>NUCLEOTIDE SEQUENCE [LARGE SCALE GENOMIC DNA]</scope>
    <source>
        <strain evidence="3 4">DSM 24874</strain>
    </source>
</reference>
<dbReference type="GO" id="GO:0009279">
    <property type="term" value="C:cell outer membrane"/>
    <property type="evidence" value="ECO:0007669"/>
    <property type="project" value="InterPro"/>
</dbReference>
<dbReference type="Proteomes" id="UP000307749">
    <property type="component" value="Unassembled WGS sequence"/>
</dbReference>
<name>A0A4S3KNF1_9GAMM</name>
<dbReference type="STRING" id="993689.GCA_002077135_02910"/>
<proteinExistence type="predicted"/>
<evidence type="ECO:0008006" key="5">
    <source>
        <dbReference type="Google" id="ProtNLM"/>
    </source>
</evidence>
<keyword evidence="2" id="KW-0732">Signal</keyword>
<feature type="compositionally biased region" description="Low complexity" evidence="1">
    <location>
        <begin position="119"/>
        <end position="130"/>
    </location>
</feature>
<evidence type="ECO:0000256" key="1">
    <source>
        <dbReference type="SAM" id="MobiDB-lite"/>
    </source>
</evidence>
<protein>
    <recommendedName>
        <fullName evidence="5">Copper resistance protein CopB</fullName>
    </recommendedName>
</protein>
<evidence type="ECO:0000313" key="4">
    <source>
        <dbReference type="Proteomes" id="UP000307749"/>
    </source>
</evidence>